<evidence type="ECO:0000256" key="1">
    <source>
        <dbReference type="ARBA" id="ARBA00023125"/>
    </source>
</evidence>
<comment type="caution">
    <text evidence="3">The sequence shown here is derived from an EMBL/GenBank/DDBJ whole genome shotgun (WGS) entry which is preliminary data.</text>
</comment>
<dbReference type="EMBL" id="MQWA01000001">
    <property type="protein sequence ID" value="PQJ29449.1"/>
    <property type="molecule type" value="Genomic_DNA"/>
</dbReference>
<dbReference type="Gene3D" id="1.10.260.40">
    <property type="entry name" value="lambda repressor-like DNA-binding domains"/>
    <property type="match status" value="1"/>
</dbReference>
<accession>A0A2S7U370</accession>
<protein>
    <submittedName>
        <fullName evidence="3">Addiction module antidote protein, HigA family</fullName>
    </submittedName>
</protein>
<dbReference type="NCBIfam" id="TIGR02607">
    <property type="entry name" value="antidote_HigA"/>
    <property type="match status" value="1"/>
</dbReference>
<gene>
    <name evidence="3" type="ORF">BSZ32_13765</name>
</gene>
<evidence type="ECO:0000313" key="3">
    <source>
        <dbReference type="EMBL" id="PQJ29449.1"/>
    </source>
</evidence>
<dbReference type="InterPro" id="IPR010982">
    <property type="entry name" value="Lambda_DNA-bd_dom_sf"/>
</dbReference>
<feature type="domain" description="HTH cro/C1-type" evidence="2">
    <location>
        <begin position="22"/>
        <end position="76"/>
    </location>
</feature>
<dbReference type="PANTHER" id="PTHR36924">
    <property type="entry name" value="ANTITOXIN HIGA-1"/>
    <property type="match status" value="1"/>
</dbReference>
<dbReference type="SMART" id="SM00530">
    <property type="entry name" value="HTH_XRE"/>
    <property type="match status" value="1"/>
</dbReference>
<proteinExistence type="predicted"/>
<keyword evidence="4" id="KW-1185">Reference proteome</keyword>
<evidence type="ECO:0000313" key="4">
    <source>
        <dbReference type="Proteomes" id="UP000239907"/>
    </source>
</evidence>
<dbReference type="AlphaFoldDB" id="A0A2S7U370"/>
<dbReference type="CDD" id="cd00093">
    <property type="entry name" value="HTH_XRE"/>
    <property type="match status" value="1"/>
</dbReference>
<dbReference type="InterPro" id="IPR001387">
    <property type="entry name" value="Cro/C1-type_HTH"/>
</dbReference>
<dbReference type="OrthoDB" id="3174593at2"/>
<dbReference type="SUPFAM" id="SSF47413">
    <property type="entry name" value="lambda repressor-like DNA-binding domains"/>
    <property type="match status" value="1"/>
</dbReference>
<name>A0A2S7U370_9BACT</name>
<reference evidence="3 4" key="1">
    <citation type="submission" date="2016-12" db="EMBL/GenBank/DDBJ databases">
        <title>Study of bacterial adaptation to deep sea.</title>
        <authorList>
            <person name="Song J."/>
            <person name="Yoshizawa S."/>
            <person name="Kogure K."/>
        </authorList>
    </citation>
    <scope>NUCLEOTIDE SEQUENCE [LARGE SCALE GENOMIC DNA]</scope>
    <source>
        <strain evidence="3 4">SAORIC-165</strain>
    </source>
</reference>
<dbReference type="InterPro" id="IPR013430">
    <property type="entry name" value="Toxin_antidote_HigA"/>
</dbReference>
<organism evidence="3 4">
    <name type="scientific">Rubritalea profundi</name>
    <dbReference type="NCBI Taxonomy" id="1658618"/>
    <lineage>
        <taxon>Bacteria</taxon>
        <taxon>Pseudomonadati</taxon>
        <taxon>Verrucomicrobiota</taxon>
        <taxon>Verrucomicrobiia</taxon>
        <taxon>Verrucomicrobiales</taxon>
        <taxon>Rubritaleaceae</taxon>
        <taxon>Rubritalea</taxon>
    </lineage>
</organism>
<dbReference type="PROSITE" id="PS50943">
    <property type="entry name" value="HTH_CROC1"/>
    <property type="match status" value="1"/>
</dbReference>
<sequence length="95" mass="10856">MSNTQQNKMKTIPRINPAVQLLKDELKHRIISQTKLAAECSVSKGMISDIVHDRKRISVEMALKLEAFLGIRANIWLEAQLNYEIHQARQCLKSA</sequence>
<evidence type="ECO:0000259" key="2">
    <source>
        <dbReference type="PROSITE" id="PS50943"/>
    </source>
</evidence>
<dbReference type="Pfam" id="PF01381">
    <property type="entry name" value="HTH_3"/>
    <property type="match status" value="1"/>
</dbReference>
<keyword evidence="1" id="KW-0238">DNA-binding</keyword>
<dbReference type="GO" id="GO:0003677">
    <property type="term" value="F:DNA binding"/>
    <property type="evidence" value="ECO:0007669"/>
    <property type="project" value="UniProtKB-KW"/>
</dbReference>
<dbReference type="Proteomes" id="UP000239907">
    <property type="component" value="Unassembled WGS sequence"/>
</dbReference>
<dbReference type="PANTHER" id="PTHR36924:SF1">
    <property type="entry name" value="ANTITOXIN HIGA-1"/>
    <property type="match status" value="1"/>
</dbReference>